<evidence type="ECO:0000313" key="4">
    <source>
        <dbReference type="Proteomes" id="UP000838756"/>
    </source>
</evidence>
<accession>A0A8S4QYX3</accession>
<keyword evidence="4" id="KW-1185">Reference proteome</keyword>
<dbReference type="GO" id="GO:0003755">
    <property type="term" value="F:peptidyl-prolyl cis-trans isomerase activity"/>
    <property type="evidence" value="ECO:0007669"/>
    <property type="project" value="UniProtKB-KW"/>
</dbReference>
<evidence type="ECO:0000256" key="1">
    <source>
        <dbReference type="PROSITE-ProRule" id="PRU00277"/>
    </source>
</evidence>
<dbReference type="AlphaFoldDB" id="A0A8S4QYX3"/>
<dbReference type="OrthoDB" id="532682at2759"/>
<sequence>VLQGLDLALTLMYKGEACRLQIAPRFAYGDIGLKPGESLGLVGEVDGPKYEGATIDRDTWLEARLELHDWTEEPDHDTLPIAERMEIG</sequence>
<protein>
    <recommendedName>
        <fullName evidence="1">peptidylprolyl isomerase</fullName>
        <ecNumber evidence="1">5.2.1.8</ecNumber>
    </recommendedName>
</protein>
<dbReference type="EC" id="5.2.1.8" evidence="1"/>
<evidence type="ECO:0000313" key="3">
    <source>
        <dbReference type="EMBL" id="CAH2227607.1"/>
    </source>
</evidence>
<dbReference type="Gene3D" id="3.10.50.40">
    <property type="match status" value="1"/>
</dbReference>
<dbReference type="InterPro" id="IPR001179">
    <property type="entry name" value="PPIase_FKBP_dom"/>
</dbReference>
<dbReference type="Proteomes" id="UP000838756">
    <property type="component" value="Unassembled WGS sequence"/>
</dbReference>
<dbReference type="Pfam" id="PF00254">
    <property type="entry name" value="FKBP_C"/>
    <property type="match status" value="1"/>
</dbReference>
<comment type="caution">
    <text evidence="3">The sequence shown here is derived from an EMBL/GenBank/DDBJ whole genome shotgun (WGS) entry which is preliminary data.</text>
</comment>
<dbReference type="SUPFAM" id="SSF54534">
    <property type="entry name" value="FKBP-like"/>
    <property type="match status" value="1"/>
</dbReference>
<dbReference type="EMBL" id="CAKXAJ010023266">
    <property type="protein sequence ID" value="CAH2227607.1"/>
    <property type="molecule type" value="Genomic_DNA"/>
</dbReference>
<proteinExistence type="predicted"/>
<keyword evidence="1" id="KW-0413">Isomerase</keyword>
<gene>
    <name evidence="3" type="primary">jg22193</name>
    <name evidence="3" type="ORF">PAEG_LOCUS7985</name>
</gene>
<comment type="catalytic activity">
    <reaction evidence="1">
        <text>[protein]-peptidylproline (omega=180) = [protein]-peptidylproline (omega=0)</text>
        <dbReference type="Rhea" id="RHEA:16237"/>
        <dbReference type="Rhea" id="RHEA-COMP:10747"/>
        <dbReference type="Rhea" id="RHEA-COMP:10748"/>
        <dbReference type="ChEBI" id="CHEBI:83833"/>
        <dbReference type="ChEBI" id="CHEBI:83834"/>
        <dbReference type="EC" id="5.2.1.8"/>
    </reaction>
</comment>
<dbReference type="InterPro" id="IPR046357">
    <property type="entry name" value="PPIase_dom_sf"/>
</dbReference>
<name>A0A8S4QYX3_9NEOP</name>
<keyword evidence="1" id="KW-0697">Rotamase</keyword>
<dbReference type="PROSITE" id="PS50059">
    <property type="entry name" value="FKBP_PPIASE"/>
    <property type="match status" value="1"/>
</dbReference>
<organism evidence="3 4">
    <name type="scientific">Pararge aegeria aegeria</name>
    <dbReference type="NCBI Taxonomy" id="348720"/>
    <lineage>
        <taxon>Eukaryota</taxon>
        <taxon>Metazoa</taxon>
        <taxon>Ecdysozoa</taxon>
        <taxon>Arthropoda</taxon>
        <taxon>Hexapoda</taxon>
        <taxon>Insecta</taxon>
        <taxon>Pterygota</taxon>
        <taxon>Neoptera</taxon>
        <taxon>Endopterygota</taxon>
        <taxon>Lepidoptera</taxon>
        <taxon>Glossata</taxon>
        <taxon>Ditrysia</taxon>
        <taxon>Papilionoidea</taxon>
        <taxon>Nymphalidae</taxon>
        <taxon>Satyrinae</taxon>
        <taxon>Satyrini</taxon>
        <taxon>Parargina</taxon>
        <taxon>Pararge</taxon>
    </lineage>
</organism>
<feature type="domain" description="PPIase FKBP-type" evidence="2">
    <location>
        <begin position="1"/>
        <end position="51"/>
    </location>
</feature>
<reference evidence="3" key="1">
    <citation type="submission" date="2022-03" db="EMBL/GenBank/DDBJ databases">
        <authorList>
            <person name="Lindestad O."/>
        </authorList>
    </citation>
    <scope>NUCLEOTIDE SEQUENCE</scope>
</reference>
<evidence type="ECO:0000259" key="2">
    <source>
        <dbReference type="PROSITE" id="PS50059"/>
    </source>
</evidence>
<feature type="non-terminal residue" evidence="3">
    <location>
        <position position="1"/>
    </location>
</feature>